<dbReference type="InterPro" id="IPR006665">
    <property type="entry name" value="OmpA-like"/>
</dbReference>
<dbReference type="InterPro" id="IPR050330">
    <property type="entry name" value="Bact_OuterMem_StrucFunc"/>
</dbReference>
<evidence type="ECO:0000256" key="2">
    <source>
        <dbReference type="SAM" id="MobiDB-lite"/>
    </source>
</evidence>
<accession>A0A2M9R6H4</accession>
<feature type="region of interest" description="Disordered" evidence="2">
    <location>
        <begin position="70"/>
        <end position="95"/>
    </location>
</feature>
<protein>
    <recommendedName>
        <fullName evidence="3">OmpA-like domain-containing protein</fullName>
    </recommendedName>
</protein>
<dbReference type="GO" id="GO:0016020">
    <property type="term" value="C:membrane"/>
    <property type="evidence" value="ECO:0007669"/>
    <property type="project" value="UniProtKB-UniRule"/>
</dbReference>
<organism evidence="4 5">
    <name type="scientific">Avrilella dinanensis</name>
    <dbReference type="NCBI Taxonomy" id="2008672"/>
    <lineage>
        <taxon>Bacteria</taxon>
        <taxon>Pseudomonadati</taxon>
        <taxon>Bacteroidota</taxon>
        <taxon>Flavobacteriia</taxon>
        <taxon>Flavobacteriales</taxon>
        <taxon>Flavobacteriaceae</taxon>
        <taxon>Avrilella</taxon>
    </lineage>
</organism>
<dbReference type="Gene3D" id="3.30.1330.60">
    <property type="entry name" value="OmpA-like domain"/>
    <property type="match status" value="1"/>
</dbReference>
<dbReference type="PRINTS" id="PR01023">
    <property type="entry name" value="NAFLGMOTY"/>
</dbReference>
<proteinExistence type="predicted"/>
<dbReference type="CDD" id="cd07185">
    <property type="entry name" value="OmpA_C-like"/>
    <property type="match status" value="1"/>
</dbReference>
<dbReference type="InterPro" id="IPR036737">
    <property type="entry name" value="OmpA-like_sf"/>
</dbReference>
<evidence type="ECO:0000256" key="1">
    <source>
        <dbReference type="PROSITE-ProRule" id="PRU00473"/>
    </source>
</evidence>
<sequence length="95" mass="10322">MKPKFEDSPEGLCLTCEAPSRSEGSPKGFPRYTGNATHNQKLSEDRAKTVMKALVDAGIQSSRLTAQGFGAENPIADNNTEDGKAKNRRVELVKK</sequence>
<dbReference type="Pfam" id="PF00691">
    <property type="entry name" value="OmpA"/>
    <property type="match status" value="1"/>
</dbReference>
<reference evidence="4 5" key="1">
    <citation type="submission" date="2017-06" db="EMBL/GenBank/DDBJ databases">
        <title>Description of Avrilella dinanensis gen. nov. sp. nov.</title>
        <authorList>
            <person name="Leyer C."/>
            <person name="Sassi M."/>
            <person name="Minet J."/>
            <person name="Kayal S."/>
            <person name="Cattoir V."/>
        </authorList>
    </citation>
    <scope>NUCLEOTIDE SEQUENCE [LARGE SCALE GENOMIC DNA]</scope>
    <source>
        <strain evidence="4 5">UR159</strain>
    </source>
</reference>
<keyword evidence="5" id="KW-1185">Reference proteome</keyword>
<dbReference type="AlphaFoldDB" id="A0A2M9R6H4"/>
<dbReference type="RefSeq" id="WP_100678021.1">
    <property type="nucleotide sequence ID" value="NZ_NIPO01000001.1"/>
</dbReference>
<feature type="domain" description="OmpA-like" evidence="3">
    <location>
        <begin position="1"/>
        <end position="95"/>
    </location>
</feature>
<evidence type="ECO:0000259" key="3">
    <source>
        <dbReference type="PROSITE" id="PS51123"/>
    </source>
</evidence>
<gene>
    <name evidence="4" type="ORF">CDL10_07860</name>
</gene>
<comment type="caution">
    <text evidence="4">The sequence shown here is derived from an EMBL/GenBank/DDBJ whole genome shotgun (WGS) entry which is preliminary data.</text>
</comment>
<dbReference type="SUPFAM" id="SSF103088">
    <property type="entry name" value="OmpA-like"/>
    <property type="match status" value="1"/>
</dbReference>
<evidence type="ECO:0000313" key="5">
    <source>
        <dbReference type="Proteomes" id="UP000231960"/>
    </source>
</evidence>
<dbReference type="PROSITE" id="PS51123">
    <property type="entry name" value="OMPA_2"/>
    <property type="match status" value="1"/>
</dbReference>
<name>A0A2M9R6H4_9FLAO</name>
<keyword evidence="1" id="KW-0472">Membrane</keyword>
<dbReference type="PANTHER" id="PTHR30329">
    <property type="entry name" value="STATOR ELEMENT OF FLAGELLAR MOTOR COMPLEX"/>
    <property type="match status" value="1"/>
</dbReference>
<dbReference type="Proteomes" id="UP000231960">
    <property type="component" value="Unassembled WGS sequence"/>
</dbReference>
<dbReference type="PANTHER" id="PTHR30329:SF21">
    <property type="entry name" value="LIPOPROTEIN YIAD-RELATED"/>
    <property type="match status" value="1"/>
</dbReference>
<dbReference type="EMBL" id="NIPO01000001">
    <property type="protein sequence ID" value="PJR04462.1"/>
    <property type="molecule type" value="Genomic_DNA"/>
</dbReference>
<dbReference type="OrthoDB" id="9792021at2"/>
<evidence type="ECO:0000313" key="4">
    <source>
        <dbReference type="EMBL" id="PJR04462.1"/>
    </source>
</evidence>
<feature type="region of interest" description="Disordered" evidence="2">
    <location>
        <begin position="1"/>
        <end position="32"/>
    </location>
</feature>
<feature type="compositionally biased region" description="Basic and acidic residues" evidence="2">
    <location>
        <begin position="81"/>
        <end position="95"/>
    </location>
</feature>